<evidence type="ECO:0000256" key="2">
    <source>
        <dbReference type="ARBA" id="ARBA00023125"/>
    </source>
</evidence>
<evidence type="ECO:0000313" key="5">
    <source>
        <dbReference type="EMBL" id="MFB9903503.1"/>
    </source>
</evidence>
<keyword evidence="3" id="KW-0804">Transcription</keyword>
<dbReference type="SUPFAM" id="SSF46785">
    <property type="entry name" value="Winged helix' DNA-binding domain"/>
    <property type="match status" value="1"/>
</dbReference>
<dbReference type="PANTHER" id="PTHR38465:SF2">
    <property type="entry name" value="HTH-TYPE TRANSCRIPTIONAL REGULATOR MMPR5"/>
    <property type="match status" value="1"/>
</dbReference>
<reference evidence="5 6" key="1">
    <citation type="submission" date="2024-09" db="EMBL/GenBank/DDBJ databases">
        <authorList>
            <person name="Sun Q."/>
            <person name="Mori K."/>
        </authorList>
    </citation>
    <scope>NUCLEOTIDE SEQUENCE [LARGE SCALE GENOMIC DNA]</scope>
    <source>
        <strain evidence="5 6">TBRC 7907</strain>
    </source>
</reference>
<organism evidence="5 6">
    <name type="scientific">Allokutzneria oryzae</name>
    <dbReference type="NCBI Taxonomy" id="1378989"/>
    <lineage>
        <taxon>Bacteria</taxon>
        <taxon>Bacillati</taxon>
        <taxon>Actinomycetota</taxon>
        <taxon>Actinomycetes</taxon>
        <taxon>Pseudonocardiales</taxon>
        <taxon>Pseudonocardiaceae</taxon>
        <taxon>Allokutzneria</taxon>
    </lineage>
</organism>
<evidence type="ECO:0000259" key="4">
    <source>
        <dbReference type="Pfam" id="PF12802"/>
    </source>
</evidence>
<name>A0ABV5ZRI6_9PSEU</name>
<accession>A0ABV5ZRI6</accession>
<keyword evidence="2" id="KW-0238">DNA-binding</keyword>
<dbReference type="Gene3D" id="1.10.287.160">
    <property type="entry name" value="HR1 repeat"/>
    <property type="match status" value="1"/>
</dbReference>
<keyword evidence="6" id="KW-1185">Reference proteome</keyword>
<comment type="caution">
    <text evidence="5">The sequence shown here is derived from an EMBL/GenBank/DDBJ whole genome shotgun (WGS) entry which is preliminary data.</text>
</comment>
<dbReference type="Proteomes" id="UP001589693">
    <property type="component" value="Unassembled WGS sequence"/>
</dbReference>
<dbReference type="InterPro" id="IPR036388">
    <property type="entry name" value="WH-like_DNA-bd_sf"/>
</dbReference>
<proteinExistence type="predicted"/>
<dbReference type="Pfam" id="PF12802">
    <property type="entry name" value="MarR_2"/>
    <property type="match status" value="1"/>
</dbReference>
<evidence type="ECO:0000313" key="6">
    <source>
        <dbReference type="Proteomes" id="UP001589693"/>
    </source>
</evidence>
<protein>
    <submittedName>
        <fullName evidence="5">GbsR/MarR family transcriptional regulator</fullName>
    </submittedName>
</protein>
<keyword evidence="1" id="KW-0805">Transcription regulation</keyword>
<evidence type="ECO:0000256" key="1">
    <source>
        <dbReference type="ARBA" id="ARBA00023015"/>
    </source>
</evidence>
<dbReference type="InterPro" id="IPR052362">
    <property type="entry name" value="HTH-GbsR_regulator"/>
</dbReference>
<dbReference type="InterPro" id="IPR036390">
    <property type="entry name" value="WH_DNA-bd_sf"/>
</dbReference>
<gene>
    <name evidence="5" type="ORF">ACFFQA_06080</name>
</gene>
<dbReference type="Gene3D" id="1.10.10.10">
    <property type="entry name" value="Winged helix-like DNA-binding domain superfamily/Winged helix DNA-binding domain"/>
    <property type="match status" value="1"/>
</dbReference>
<dbReference type="InterPro" id="IPR000835">
    <property type="entry name" value="HTH_MarR-typ"/>
</dbReference>
<evidence type="ECO:0000256" key="3">
    <source>
        <dbReference type="ARBA" id="ARBA00023163"/>
    </source>
</evidence>
<feature type="domain" description="HTH marR-type" evidence="4">
    <location>
        <begin position="34"/>
        <end position="91"/>
    </location>
</feature>
<sequence length="165" mass="18309">MTPATTHNGSDVPDEELARFIERSAAGLSDAGWPRMPARVFIALLASDTGRLTAAELAEMLRVSPAAISGAVRYLSDAQIAVRDREPGARRDHYRADGTLWQQTVLSRNRMMRRWADSLAEGVEVVGEDTPGGARMAETLAFFRFLEAELPGLLEKWREHQSEKE</sequence>
<dbReference type="PANTHER" id="PTHR38465">
    <property type="entry name" value="HTH-TYPE TRANSCRIPTIONAL REGULATOR MJ1563-RELATED"/>
    <property type="match status" value="1"/>
</dbReference>
<dbReference type="RefSeq" id="WP_377850648.1">
    <property type="nucleotide sequence ID" value="NZ_JBHLZU010000005.1"/>
</dbReference>
<dbReference type="EMBL" id="JBHLZU010000005">
    <property type="protein sequence ID" value="MFB9903503.1"/>
    <property type="molecule type" value="Genomic_DNA"/>
</dbReference>